<name>A0AAV5R8P7_PICKL</name>
<comment type="caution">
    <text evidence="5">The sequence shown here is derived from an EMBL/GenBank/DDBJ whole genome shotgun (WGS) entry which is preliminary data.</text>
</comment>
<dbReference type="PANTHER" id="PTHR31941">
    <property type="entry name" value="CYTOSKELETAL SIGNALING PROTEIN SLM1"/>
    <property type="match status" value="1"/>
</dbReference>
<dbReference type="Proteomes" id="UP001378960">
    <property type="component" value="Unassembled WGS sequence"/>
</dbReference>
<dbReference type="InterPro" id="IPR001849">
    <property type="entry name" value="PH_domain"/>
</dbReference>
<dbReference type="InterPro" id="IPR046868">
    <property type="entry name" value="BAR_4"/>
</dbReference>
<reference evidence="5 6" key="1">
    <citation type="journal article" date="2023" name="Elife">
        <title>Identification of key yeast species and microbe-microbe interactions impacting larval growth of Drosophila in the wild.</title>
        <authorList>
            <person name="Mure A."/>
            <person name="Sugiura Y."/>
            <person name="Maeda R."/>
            <person name="Honda K."/>
            <person name="Sakurai N."/>
            <person name="Takahashi Y."/>
            <person name="Watada M."/>
            <person name="Katoh T."/>
            <person name="Gotoh A."/>
            <person name="Gotoh Y."/>
            <person name="Taniguchi I."/>
            <person name="Nakamura K."/>
            <person name="Hayashi T."/>
            <person name="Katayama T."/>
            <person name="Uemura T."/>
            <person name="Hattori Y."/>
        </authorList>
    </citation>
    <scope>NUCLEOTIDE SEQUENCE [LARGE SCALE GENOMIC DNA]</scope>
    <source>
        <strain evidence="5 6">PK-24</strain>
    </source>
</reference>
<dbReference type="SUPFAM" id="SSF50729">
    <property type="entry name" value="PH domain-like"/>
    <property type="match status" value="1"/>
</dbReference>
<dbReference type="Pfam" id="PF20399">
    <property type="entry name" value="PH_20"/>
    <property type="match status" value="1"/>
</dbReference>
<evidence type="ECO:0000313" key="5">
    <source>
        <dbReference type="EMBL" id="GMM47896.1"/>
    </source>
</evidence>
<dbReference type="PANTHER" id="PTHR31941:SF16">
    <property type="entry name" value="PHOSPHATIDYLINOSITOL 4,5-BISPHOSPHATE-BINDING PROTEIN SLM1-RELATED"/>
    <property type="match status" value="1"/>
</dbReference>
<sequence>MSLVSQQQLLQNQLQLKHLDSQRSKQAQQSKSIVSSVSTANDINTNNSNNATVNNSAMPNSSMNIGSTAGTIDNNIDVRSNNTNNTSNKINANDNSKQIPTPAQFSNPLLITVPTKANPTEILASRFNSWRIIISALSHYLKESVAVHEEIIRQQVRLHHAISFPFITQGLDGEFYQPLNTNNNNNNNNNGNNFNFFHSAKDNSSILNFNPDSSFSNNNSNENKDGTNKPSEYDLARKFFLPLGSGSIQDLPTILYQYHSNSALLAQTTVKELSTTIIPRLEDLKRDLLVKIKEIRSLQTDFRNQVDRYQSETSRLLSTYIKSIDSAKIESSQLDPKNDPYLIKFALDRSIRRQLTEENYLHEAFINIQTSGKELEKVVCIELQTALTVYAKLLGQQAQNVFDTLISKMDSTILTKDPALEWDSFIDRDNKNFIELNLPMRRASEIRYKYQNESLTYEIRSGWLERKSKFLKSYQRAWYVLTPCFLHEFKSSDRKKDPLPERSLSLGELSVSEHSRKDEKNPNSYHKFVIMHGRGTGLLNKGHNWVFRAESYDLMMSWYNDIKRVTQLPSPVARSSIGLERKRVRRSQNVGDSSTSASIITGRRRGVSSATALTSTDNDNHTINNTNTTFSTVPEHIDSKNTNYLSTQMSTPSNDLSRQQTGMSSLSMGLLDSNDVVLVPIKHEIDNSKRMTIPENSEMDMSHNPQIHNQGQIGNLNTVYPTSNNLSSQVDPKSNTSPQSLAEQQNLLLQQQAILEQKQRQLLEEQRELQQRAFSLTSSVKQQYQQHQPNQTNQPSQLSQQVPLEGKTFSLDSNNSLPTIPNGKSNIEKVNEKVGELSIDENH</sequence>
<feature type="compositionally biased region" description="Basic and acidic residues" evidence="3">
    <location>
        <begin position="826"/>
        <end position="843"/>
    </location>
</feature>
<dbReference type="Gene3D" id="2.30.29.30">
    <property type="entry name" value="Pleckstrin-homology domain (PH domain)/Phosphotyrosine-binding domain (PTB)"/>
    <property type="match status" value="1"/>
</dbReference>
<feature type="compositionally biased region" description="Low complexity" evidence="3">
    <location>
        <begin position="782"/>
        <end position="797"/>
    </location>
</feature>
<keyword evidence="2" id="KW-0175">Coiled coil</keyword>
<gene>
    <name evidence="5" type="ORF">DAPK24_044940</name>
</gene>
<feature type="region of interest" description="Disordered" evidence="3">
    <location>
        <begin position="610"/>
        <end position="635"/>
    </location>
</feature>
<dbReference type="CDD" id="cd13311">
    <property type="entry name" value="PH_Slm1"/>
    <property type="match status" value="1"/>
</dbReference>
<feature type="compositionally biased region" description="Polar residues" evidence="3">
    <location>
        <begin position="810"/>
        <end position="825"/>
    </location>
</feature>
<dbReference type="Pfam" id="PF20400">
    <property type="entry name" value="BAR_4"/>
    <property type="match status" value="1"/>
</dbReference>
<feature type="domain" description="PH" evidence="4">
    <location>
        <begin position="457"/>
        <end position="567"/>
    </location>
</feature>
<feature type="compositionally biased region" description="Polar residues" evidence="3">
    <location>
        <begin position="58"/>
        <end position="68"/>
    </location>
</feature>
<feature type="compositionally biased region" description="Low complexity" evidence="3">
    <location>
        <begin position="24"/>
        <end position="57"/>
    </location>
</feature>
<protein>
    <submittedName>
        <fullName evidence="5">Phosphatidylinositol 4,5-bisphosphate-binding protein</fullName>
    </submittedName>
</protein>
<evidence type="ECO:0000256" key="1">
    <source>
        <dbReference type="ARBA" id="ARBA00022553"/>
    </source>
</evidence>
<feature type="compositionally biased region" description="Low complexity" evidence="3">
    <location>
        <begin position="614"/>
        <end position="632"/>
    </location>
</feature>
<feature type="region of interest" description="Disordered" evidence="3">
    <location>
        <begin position="692"/>
        <end position="740"/>
    </location>
</feature>
<evidence type="ECO:0000259" key="4">
    <source>
        <dbReference type="PROSITE" id="PS50003"/>
    </source>
</evidence>
<evidence type="ECO:0000256" key="2">
    <source>
        <dbReference type="SAM" id="Coils"/>
    </source>
</evidence>
<feature type="region of interest" description="Disordered" evidence="3">
    <location>
        <begin position="208"/>
        <end position="229"/>
    </location>
</feature>
<dbReference type="FunFam" id="2.30.29.30:FF:000328">
    <property type="entry name" value="Phosphatidylinositol 4,5-bisphosphate-binding protein SLM1"/>
    <property type="match status" value="1"/>
</dbReference>
<keyword evidence="1" id="KW-0597">Phosphoprotein</keyword>
<feature type="compositionally biased region" description="Low complexity" evidence="3">
    <location>
        <begin position="208"/>
        <end position="221"/>
    </location>
</feature>
<feature type="region of interest" description="Disordered" evidence="3">
    <location>
        <begin position="20"/>
        <end position="68"/>
    </location>
</feature>
<dbReference type="InterPro" id="IPR046869">
    <property type="entry name" value="SLM1/RGC1-like_PH"/>
</dbReference>
<evidence type="ECO:0000313" key="6">
    <source>
        <dbReference type="Proteomes" id="UP001378960"/>
    </source>
</evidence>
<feature type="coiled-coil region" evidence="2">
    <location>
        <begin position="741"/>
        <end position="772"/>
    </location>
</feature>
<dbReference type="InterPro" id="IPR043453">
    <property type="entry name" value="Slm1_PH"/>
</dbReference>
<accession>A0AAV5R8P7</accession>
<dbReference type="AlphaFoldDB" id="A0AAV5R8P7"/>
<organism evidence="5 6">
    <name type="scientific">Pichia kluyveri</name>
    <name type="common">Yeast</name>
    <dbReference type="NCBI Taxonomy" id="36015"/>
    <lineage>
        <taxon>Eukaryota</taxon>
        <taxon>Fungi</taxon>
        <taxon>Dikarya</taxon>
        <taxon>Ascomycota</taxon>
        <taxon>Saccharomycotina</taxon>
        <taxon>Pichiomycetes</taxon>
        <taxon>Pichiales</taxon>
        <taxon>Pichiaceae</taxon>
        <taxon>Pichia</taxon>
    </lineage>
</organism>
<dbReference type="SMART" id="SM00233">
    <property type="entry name" value="PH"/>
    <property type="match status" value="1"/>
</dbReference>
<evidence type="ECO:0000256" key="3">
    <source>
        <dbReference type="SAM" id="MobiDB-lite"/>
    </source>
</evidence>
<proteinExistence type="predicted"/>
<keyword evidence="6" id="KW-1185">Reference proteome</keyword>
<feature type="compositionally biased region" description="Polar residues" evidence="3">
    <location>
        <begin position="703"/>
        <end position="738"/>
    </location>
</feature>
<dbReference type="PROSITE" id="PS50003">
    <property type="entry name" value="PH_DOMAIN"/>
    <property type="match status" value="1"/>
</dbReference>
<dbReference type="EMBL" id="BTGB01000009">
    <property type="protein sequence ID" value="GMM47896.1"/>
    <property type="molecule type" value="Genomic_DNA"/>
</dbReference>
<feature type="region of interest" description="Disordered" evidence="3">
    <location>
        <begin position="780"/>
        <end position="843"/>
    </location>
</feature>
<dbReference type="InterPro" id="IPR011993">
    <property type="entry name" value="PH-like_dom_sf"/>
</dbReference>